<gene>
    <name evidence="1" type="ORF">ab3b_00757</name>
</gene>
<protein>
    <submittedName>
        <fullName evidence="1">Uncharacterized protein</fullName>
    </submittedName>
</protein>
<dbReference type="AlphaFoldDB" id="A0A0D1KKI4"/>
<proteinExistence type="predicted"/>
<dbReference type="RefSeq" id="WP_043940905.1">
    <property type="nucleotide sequence ID" value="NZ_JWHT01000015.1"/>
</dbReference>
<organism evidence="1 2">
    <name type="scientific">Weissella cibaria</name>
    <dbReference type="NCBI Taxonomy" id="137591"/>
    <lineage>
        <taxon>Bacteria</taxon>
        <taxon>Bacillati</taxon>
        <taxon>Bacillota</taxon>
        <taxon>Bacilli</taxon>
        <taxon>Lactobacillales</taxon>
        <taxon>Lactobacillaceae</taxon>
        <taxon>Weissella</taxon>
    </lineage>
</organism>
<sequence length="133" mass="15238">MKKVLIWIGSLLGVIVVVWGTVLIIGQGGGFSINPQARTMHTSTGHRQWTKQDFDGLQTLDWDAALYEQYDNIAATIVQPDLVKDERIKMGRSNTISRRTQTWHLAHATVVLRFYQYDEAGNWVLHDKTWLTK</sequence>
<accession>A0A0D1KKI4</accession>
<dbReference type="PATRIC" id="fig|137591.24.peg.737"/>
<dbReference type="Proteomes" id="UP000032289">
    <property type="component" value="Unassembled WGS sequence"/>
</dbReference>
<reference evidence="1 2" key="1">
    <citation type="journal article" date="2015" name="Microbiology (Mosc.)">
        <title>Genomics of the Weissella cibaria species with an examination of its metabolic traits.</title>
        <authorList>
            <person name="Lynch K.M."/>
            <person name="Lucid A."/>
            <person name="Arendt E.K."/>
            <person name="Sleator R.D."/>
            <person name="Lucey B."/>
            <person name="Coffey A."/>
        </authorList>
    </citation>
    <scope>NUCLEOTIDE SEQUENCE [LARGE SCALE GENOMIC DNA]</scope>
    <source>
        <strain evidence="1 2">AB3b</strain>
    </source>
</reference>
<evidence type="ECO:0000313" key="1">
    <source>
        <dbReference type="EMBL" id="KIU25144.1"/>
    </source>
</evidence>
<evidence type="ECO:0000313" key="2">
    <source>
        <dbReference type="Proteomes" id="UP000032289"/>
    </source>
</evidence>
<name>A0A0D1KKI4_9LACO</name>
<comment type="caution">
    <text evidence="1">The sequence shown here is derived from an EMBL/GenBank/DDBJ whole genome shotgun (WGS) entry which is preliminary data.</text>
</comment>
<dbReference type="EMBL" id="JWHT01000015">
    <property type="protein sequence ID" value="KIU25144.1"/>
    <property type="molecule type" value="Genomic_DNA"/>
</dbReference>